<evidence type="ECO:0000259" key="2">
    <source>
        <dbReference type="Pfam" id="PF07593"/>
    </source>
</evidence>
<feature type="domain" description="ASPIC/UnbV" evidence="2">
    <location>
        <begin position="539"/>
        <end position="606"/>
    </location>
</feature>
<dbReference type="Pfam" id="PF13517">
    <property type="entry name" value="FG-GAP_3"/>
    <property type="match status" value="4"/>
</dbReference>
<evidence type="ECO:0000256" key="1">
    <source>
        <dbReference type="ARBA" id="ARBA00022729"/>
    </source>
</evidence>
<evidence type="ECO:0000313" key="4">
    <source>
        <dbReference type="Proteomes" id="UP000184212"/>
    </source>
</evidence>
<accession>A0A1M5LJW9</accession>
<sequence length="1113" mass="123729">MQPLPTSSKTRTHLPFLLLLLLCSGCDKKEASTPAAATDKTTPLFTLLGADVTGIGFVNKVVDEEKFNVLTYRNFYNGGGVAIGDINNDGLPDIYFTSNQDKNKLYLNKGHFVFEDITDKAGVAGTKVWSTGVTMADVNADGWLDIYVCNSGDVDGAFRENELFINNGNGSFTEKAKAYNLNNEGYSTHAAFFDYDQDGDLDCYILNNSFKDPARIELYSKMREHADPGGDKLMRNDGEKFTDVTREAGIYSSAVGFGLGVAVSDVNNDRLPDIYVSNDFWERDYLYINQGHGKFHEELIDRIDYCSVSSMGADIADLNNDGSPEIFTTDMLPADNYRLKATIAFDPYHLEDTKYRANYHYQMVQNCLHLNDGHGFFQEIALQAGVSATDWSWGALIFDFENDGRKDIFVSNGIQRDIMSMDFREFIGDAQKKNEVISRRGKFDYRDFITLIPSHPLANYAFENTGDWYFQNKAQVLGLAQPSFSNGSSYADLDADGDLDLVVSNINTPCFVYRNETNTKEKNHYLKTTFKGPARDPFGIGAQVTLQMGKQIMTLQNFNTRGFQSSIEPSLLFGLGQTDRIDTLTVIWPDGKKETLAQVKADQSLTLDYAKAIVAPAKQSANQASNAFKDVSAQVLHGDATHHENRHNDFDQEILLTRMLSTEGPRLVTGDVNHDGKDDFVLLGAAGDPCKLFLQKSDGTFQSKPTPAFINDKKFESTCGAFFDQDADGDLDLMIGSGGNEPEMDRSNFLVRCYKNDGKGNFSPNPTAIPQLIGNFSTLLAEDFDHDGHAEIFLGARAVPGNYGLPPQSYLLKYDRGEWLNIALPSLGNVGMVTDAAWADINGDGFKELVVVGDWMAIHVFKNDKGLLTDPDTVPHSTGWWNRIHAADLDKDGDLDFVVGNWGLNTKFKASTTRPVAMYVNDFDDNGKSEPIITWYPPLDTIPYPFVSKLELTSQLPALRKSILKYADYATKTYDSLFPAAIRERSLVYKVETLESAILWNEGTTFRLAPLPKEAQVAPVFAILADDLDQDGAIDLWLGGNFYALKPQAGRHDASRGVFMKGNGTSFTYQAQEHTSLYLRREVRDAAVINTAQGKRIFVARNNASVLVFRKRD</sequence>
<dbReference type="Proteomes" id="UP000184212">
    <property type="component" value="Unassembled WGS sequence"/>
</dbReference>
<dbReference type="Gene3D" id="2.130.10.130">
    <property type="entry name" value="Integrin alpha, N-terminal"/>
    <property type="match status" value="3"/>
</dbReference>
<dbReference type="InterPro" id="IPR027039">
    <property type="entry name" value="Crtac1"/>
</dbReference>
<dbReference type="InterPro" id="IPR013517">
    <property type="entry name" value="FG-GAP"/>
</dbReference>
<name>A0A1M5LJW9_9BACT</name>
<keyword evidence="1" id="KW-0732">Signal</keyword>
<proteinExistence type="predicted"/>
<keyword evidence="4" id="KW-1185">Reference proteome</keyword>
<dbReference type="STRING" id="947013.SAMN04488109_1238"/>
<dbReference type="RefSeq" id="WP_221408665.1">
    <property type="nucleotide sequence ID" value="NZ_FQWQ01000001.1"/>
</dbReference>
<dbReference type="AlphaFoldDB" id="A0A1M5LJW9"/>
<dbReference type="PANTHER" id="PTHR16026:SF0">
    <property type="entry name" value="CARTILAGE ACIDIC PROTEIN 1"/>
    <property type="match status" value="1"/>
</dbReference>
<dbReference type="PANTHER" id="PTHR16026">
    <property type="entry name" value="CARTILAGE ACIDIC PROTEIN 1"/>
    <property type="match status" value="1"/>
</dbReference>
<dbReference type="SUPFAM" id="SSF69318">
    <property type="entry name" value="Integrin alpha N-terminal domain"/>
    <property type="match status" value="2"/>
</dbReference>
<dbReference type="Pfam" id="PF07593">
    <property type="entry name" value="UnbV_ASPIC"/>
    <property type="match status" value="1"/>
</dbReference>
<dbReference type="InterPro" id="IPR011519">
    <property type="entry name" value="UnbV_ASPIC"/>
</dbReference>
<evidence type="ECO:0000313" key="3">
    <source>
        <dbReference type="EMBL" id="SHG64969.1"/>
    </source>
</evidence>
<organism evidence="3 4">
    <name type="scientific">Chryseolinea serpens</name>
    <dbReference type="NCBI Taxonomy" id="947013"/>
    <lineage>
        <taxon>Bacteria</taxon>
        <taxon>Pseudomonadati</taxon>
        <taxon>Bacteroidota</taxon>
        <taxon>Cytophagia</taxon>
        <taxon>Cytophagales</taxon>
        <taxon>Fulvivirgaceae</taxon>
        <taxon>Chryseolinea</taxon>
    </lineage>
</organism>
<reference evidence="3 4" key="1">
    <citation type="submission" date="2016-11" db="EMBL/GenBank/DDBJ databases">
        <authorList>
            <person name="Jaros S."/>
            <person name="Januszkiewicz K."/>
            <person name="Wedrychowicz H."/>
        </authorList>
    </citation>
    <scope>NUCLEOTIDE SEQUENCE [LARGE SCALE GENOMIC DNA]</scope>
    <source>
        <strain evidence="3 4">DSM 24574</strain>
    </source>
</reference>
<dbReference type="EMBL" id="FQWQ01000001">
    <property type="protein sequence ID" value="SHG64969.1"/>
    <property type="molecule type" value="Genomic_DNA"/>
</dbReference>
<gene>
    <name evidence="3" type="ORF">SAMN04488109_1238</name>
</gene>
<dbReference type="InterPro" id="IPR028994">
    <property type="entry name" value="Integrin_alpha_N"/>
</dbReference>
<protein>
    <submittedName>
        <fullName evidence="3">Repeat domain-containing protein</fullName>
    </submittedName>
</protein>